<organism evidence="1 2">
    <name type="scientific">Dentiscutata heterogama</name>
    <dbReference type="NCBI Taxonomy" id="1316150"/>
    <lineage>
        <taxon>Eukaryota</taxon>
        <taxon>Fungi</taxon>
        <taxon>Fungi incertae sedis</taxon>
        <taxon>Mucoromycota</taxon>
        <taxon>Glomeromycotina</taxon>
        <taxon>Glomeromycetes</taxon>
        <taxon>Diversisporales</taxon>
        <taxon>Gigasporaceae</taxon>
        <taxon>Dentiscutata</taxon>
    </lineage>
</organism>
<proteinExistence type="predicted"/>
<evidence type="ECO:0000313" key="2">
    <source>
        <dbReference type="Proteomes" id="UP000789702"/>
    </source>
</evidence>
<feature type="non-terminal residue" evidence="1">
    <location>
        <position position="1"/>
    </location>
</feature>
<evidence type="ECO:0000313" key="1">
    <source>
        <dbReference type="EMBL" id="CAG8533683.1"/>
    </source>
</evidence>
<reference evidence="1" key="1">
    <citation type="submission" date="2021-06" db="EMBL/GenBank/DDBJ databases">
        <authorList>
            <person name="Kallberg Y."/>
            <person name="Tangrot J."/>
            <person name="Rosling A."/>
        </authorList>
    </citation>
    <scope>NUCLEOTIDE SEQUENCE</scope>
    <source>
        <strain evidence="1">IL203A</strain>
    </source>
</reference>
<gene>
    <name evidence="1" type="ORF">DHETER_LOCUS4482</name>
</gene>
<dbReference type="EMBL" id="CAJVPU010004481">
    <property type="protein sequence ID" value="CAG8533683.1"/>
    <property type="molecule type" value="Genomic_DNA"/>
</dbReference>
<accession>A0ACA9LLI9</accession>
<name>A0ACA9LLI9_9GLOM</name>
<sequence length="65" mass="7647">NKTRPKMLAANIINVAAHDMNKKKGIIELDGLHYDHKWLPNVTDLPIHNRKYKYPRINKTMESNH</sequence>
<protein>
    <submittedName>
        <fullName evidence="1">6657_t:CDS:1</fullName>
    </submittedName>
</protein>
<keyword evidence="2" id="KW-1185">Reference proteome</keyword>
<comment type="caution">
    <text evidence="1">The sequence shown here is derived from an EMBL/GenBank/DDBJ whole genome shotgun (WGS) entry which is preliminary data.</text>
</comment>
<dbReference type="Proteomes" id="UP000789702">
    <property type="component" value="Unassembled WGS sequence"/>
</dbReference>